<accession>X0WXJ8</accession>
<evidence type="ECO:0000313" key="1">
    <source>
        <dbReference type="EMBL" id="GAG27927.1"/>
    </source>
</evidence>
<dbReference type="Pfam" id="PF11950">
    <property type="entry name" value="DUF3467"/>
    <property type="match status" value="1"/>
</dbReference>
<proteinExistence type="predicted"/>
<reference evidence="1" key="1">
    <citation type="journal article" date="2014" name="Front. Microbiol.">
        <title>High frequency of phylogenetically diverse reductive dehalogenase-homologous genes in deep subseafloor sedimentary metagenomes.</title>
        <authorList>
            <person name="Kawai M."/>
            <person name="Futagami T."/>
            <person name="Toyoda A."/>
            <person name="Takaki Y."/>
            <person name="Nishi S."/>
            <person name="Hori S."/>
            <person name="Arai W."/>
            <person name="Tsubouchi T."/>
            <person name="Morono Y."/>
            <person name="Uchiyama I."/>
            <person name="Ito T."/>
            <person name="Fujiyama A."/>
            <person name="Inagaki F."/>
            <person name="Takami H."/>
        </authorList>
    </citation>
    <scope>NUCLEOTIDE SEQUENCE</scope>
    <source>
        <strain evidence="1">Expedition CK06-06</strain>
    </source>
</reference>
<dbReference type="AlphaFoldDB" id="X0WXJ8"/>
<protein>
    <recommendedName>
        <fullName evidence="2">DUF3467 domain-containing protein</fullName>
    </recommendedName>
</protein>
<dbReference type="EMBL" id="BARS01032441">
    <property type="protein sequence ID" value="GAG27927.1"/>
    <property type="molecule type" value="Genomic_DNA"/>
</dbReference>
<name>X0WXJ8_9ZZZZ</name>
<organism evidence="1">
    <name type="scientific">marine sediment metagenome</name>
    <dbReference type="NCBI Taxonomy" id="412755"/>
    <lineage>
        <taxon>unclassified sequences</taxon>
        <taxon>metagenomes</taxon>
        <taxon>ecological metagenomes</taxon>
    </lineage>
</organism>
<sequence>MENFSTIYVNAVIINNTKNEFIMDYIFAMSESDKNNILSRIIQSPEHTKRINNLLTKMIKDYEEKYGEIKIEEKEEKK</sequence>
<evidence type="ECO:0008006" key="2">
    <source>
        <dbReference type="Google" id="ProtNLM"/>
    </source>
</evidence>
<comment type="caution">
    <text evidence="1">The sequence shown here is derived from an EMBL/GenBank/DDBJ whole genome shotgun (WGS) entry which is preliminary data.</text>
</comment>
<dbReference type="InterPro" id="IPR021857">
    <property type="entry name" value="DUF3467"/>
</dbReference>
<gene>
    <name evidence="1" type="ORF">S01H1_50352</name>
</gene>